<keyword evidence="12" id="KW-1015">Disulfide bond</keyword>
<evidence type="ECO:0000256" key="2">
    <source>
        <dbReference type="ARBA" id="ARBA00004245"/>
    </source>
</evidence>
<dbReference type="Pfam" id="PF04790">
    <property type="entry name" value="Sarcoglycan_1"/>
    <property type="match status" value="1"/>
</dbReference>
<feature type="transmembrane region" description="Helical" evidence="16">
    <location>
        <begin position="168"/>
        <end position="195"/>
    </location>
</feature>
<evidence type="ECO:0000256" key="7">
    <source>
        <dbReference type="ARBA" id="ARBA00022490"/>
    </source>
</evidence>
<keyword evidence="13" id="KW-0325">Glycoprotein</keyword>
<comment type="function">
    <text evidence="1">Component of the sarcoglycan complex, a subcomplex of the dystrophin-glycoprotein complex which forms a link between the F-actin cytoskeleton and the extracellular matrix.</text>
</comment>
<dbReference type="KEGG" id="ccal:108628826"/>
<keyword evidence="10 16" id="KW-1133">Transmembrane helix</keyword>
<dbReference type="PANTHER" id="PTHR21142">
    <property type="entry name" value="SARCOGLYCANS"/>
    <property type="match status" value="1"/>
</dbReference>
<dbReference type="GO" id="GO:0005856">
    <property type="term" value="C:cytoskeleton"/>
    <property type="evidence" value="ECO:0007669"/>
    <property type="project" value="UniProtKB-SubCell"/>
</dbReference>
<evidence type="ECO:0000256" key="8">
    <source>
        <dbReference type="ARBA" id="ARBA00022692"/>
    </source>
</evidence>
<dbReference type="CTD" id="41525"/>
<evidence type="ECO:0000256" key="10">
    <source>
        <dbReference type="ARBA" id="ARBA00022989"/>
    </source>
</evidence>
<dbReference type="AlphaFoldDB" id="A0AAJ7J833"/>
<dbReference type="GO" id="GO:0016012">
    <property type="term" value="C:sarcoglycan complex"/>
    <property type="evidence" value="ECO:0007669"/>
    <property type="project" value="InterPro"/>
</dbReference>
<keyword evidence="9" id="KW-0735">Signal-anchor</keyword>
<evidence type="ECO:0000256" key="5">
    <source>
        <dbReference type="ARBA" id="ARBA00015329"/>
    </source>
</evidence>
<evidence type="ECO:0000256" key="6">
    <source>
        <dbReference type="ARBA" id="ARBA00022475"/>
    </source>
</evidence>
<evidence type="ECO:0000256" key="11">
    <source>
        <dbReference type="ARBA" id="ARBA00023136"/>
    </source>
</evidence>
<gene>
    <name evidence="18" type="primary">LOC108628826</name>
</gene>
<sequence length="436" mass="48134">MFFHRSSSIDRAGESFLLSSVRILCERLFQNLANLEIYRWQNISDDVRHRSGNGPAQAPAGEFHLVLVTCCVRVRSKTGWSSIFVCPESRSDSGVESMSATLDACVNDTGSPSISKAEDNLSNSDGPLIKGYVRRNSCSSVRISSENVNRTIVSSHTMYTEKSTKRRYCLWMLTFVLAVIGLCNLFLNITVIAVLRISQRMEAMEMIPDENLVKFYGKTDLDEVCLRSGVCQSYGDESMEVSGDDAGVRIDVNDHRSHDKTLTKVTVLPNGTTMSKVESFEVKDPRTASVYFTTDFPNFGLPAGVDKIDVKIAETHRITSPVNESLSVNSNEQISIQGAEGTSMESKDIAWSADKDILLKSVNGSIVLDSKDGVSINVEDIPIAPMFLQNPSSHEQVYKVCICMPQGKLFTVPVRAGIDTNCARINRAPENDPCLR</sequence>
<organism evidence="17 18">
    <name type="scientific">Ceratina calcarata</name>
    <dbReference type="NCBI Taxonomy" id="156304"/>
    <lineage>
        <taxon>Eukaryota</taxon>
        <taxon>Metazoa</taxon>
        <taxon>Ecdysozoa</taxon>
        <taxon>Arthropoda</taxon>
        <taxon>Hexapoda</taxon>
        <taxon>Insecta</taxon>
        <taxon>Pterygota</taxon>
        <taxon>Neoptera</taxon>
        <taxon>Endopterygota</taxon>
        <taxon>Hymenoptera</taxon>
        <taxon>Apocrita</taxon>
        <taxon>Aculeata</taxon>
        <taxon>Apoidea</taxon>
        <taxon>Anthophila</taxon>
        <taxon>Apidae</taxon>
        <taxon>Ceratina</taxon>
        <taxon>Zadontomerus</taxon>
    </lineage>
</organism>
<name>A0AAJ7J833_9HYME</name>
<keyword evidence="6" id="KW-1003">Cell membrane</keyword>
<proteinExistence type="inferred from homology"/>
<dbReference type="RefSeq" id="XP_017886511.2">
    <property type="nucleotide sequence ID" value="XM_018031022.2"/>
</dbReference>
<keyword evidence="17" id="KW-1185">Reference proteome</keyword>
<keyword evidence="14" id="KW-0206">Cytoskeleton</keyword>
<comment type="subcellular location">
    <subcellularLocation>
        <location evidence="3">Cell membrane</location>
        <location evidence="3">Sarcolemma</location>
        <topology evidence="3">Single-pass type II membrane protein</topology>
    </subcellularLocation>
    <subcellularLocation>
        <location evidence="2">Cytoplasm</location>
        <location evidence="2">Cytoskeleton</location>
    </subcellularLocation>
</comment>
<keyword evidence="11 16" id="KW-0472">Membrane</keyword>
<dbReference type="Proteomes" id="UP000694925">
    <property type="component" value="Unplaced"/>
</dbReference>
<evidence type="ECO:0000256" key="4">
    <source>
        <dbReference type="ARBA" id="ARBA00007574"/>
    </source>
</evidence>
<keyword evidence="7" id="KW-0963">Cytoplasm</keyword>
<evidence type="ECO:0000313" key="18">
    <source>
        <dbReference type="RefSeq" id="XP_017886511.2"/>
    </source>
</evidence>
<dbReference type="GO" id="GO:0007517">
    <property type="term" value="P:muscle organ development"/>
    <property type="evidence" value="ECO:0007669"/>
    <property type="project" value="InterPro"/>
</dbReference>
<dbReference type="GeneID" id="108628826"/>
<protein>
    <recommendedName>
        <fullName evidence="5">Beta-sarcoglycan</fullName>
    </recommendedName>
</protein>
<reference evidence="18" key="1">
    <citation type="submission" date="2025-08" db="UniProtKB">
        <authorList>
            <consortium name="RefSeq"/>
        </authorList>
    </citation>
    <scope>IDENTIFICATION</scope>
    <source>
        <tissue evidence="18">Whole body</tissue>
    </source>
</reference>
<evidence type="ECO:0000256" key="15">
    <source>
        <dbReference type="ARBA" id="ARBA00026041"/>
    </source>
</evidence>
<evidence type="ECO:0000256" key="12">
    <source>
        <dbReference type="ARBA" id="ARBA00023157"/>
    </source>
</evidence>
<evidence type="ECO:0000256" key="16">
    <source>
        <dbReference type="SAM" id="Phobius"/>
    </source>
</evidence>
<comment type="subunit">
    <text evidence="15">Cross-link to form 2 major subcomplexes: one consisting of SGCB, SGCD and SGCG and the other consisting of SGCB and SGCD. The association between SGCB and SGCG is particularly strong while SGCA is loosely associated with the other sarcoglycans.</text>
</comment>
<dbReference type="InterPro" id="IPR027659">
    <property type="entry name" value="Sgcb"/>
</dbReference>
<dbReference type="GO" id="GO:0042383">
    <property type="term" value="C:sarcolemma"/>
    <property type="evidence" value="ECO:0007669"/>
    <property type="project" value="UniProtKB-SubCell"/>
</dbReference>
<evidence type="ECO:0000313" key="17">
    <source>
        <dbReference type="Proteomes" id="UP000694925"/>
    </source>
</evidence>
<evidence type="ECO:0000256" key="9">
    <source>
        <dbReference type="ARBA" id="ARBA00022968"/>
    </source>
</evidence>
<accession>A0AAJ7J833</accession>
<evidence type="ECO:0000256" key="14">
    <source>
        <dbReference type="ARBA" id="ARBA00023212"/>
    </source>
</evidence>
<evidence type="ECO:0000256" key="3">
    <source>
        <dbReference type="ARBA" id="ARBA00004274"/>
    </source>
</evidence>
<evidence type="ECO:0000256" key="13">
    <source>
        <dbReference type="ARBA" id="ARBA00023180"/>
    </source>
</evidence>
<dbReference type="PANTHER" id="PTHR21142:SF2">
    <property type="entry name" value="BETA-SARCOGLYCAN"/>
    <property type="match status" value="1"/>
</dbReference>
<comment type="similarity">
    <text evidence="4">Belongs to the sarcoglycan beta/delta/gamma/zeta family.</text>
</comment>
<keyword evidence="8 16" id="KW-0812">Transmembrane</keyword>
<dbReference type="InterPro" id="IPR006875">
    <property type="entry name" value="Sarcoglycan"/>
</dbReference>
<evidence type="ECO:0000256" key="1">
    <source>
        <dbReference type="ARBA" id="ARBA00002860"/>
    </source>
</evidence>